<dbReference type="AlphaFoldDB" id="A0A1G7D7R3"/>
<protein>
    <submittedName>
        <fullName evidence="1">Uncharacterized protein</fullName>
    </submittedName>
</protein>
<dbReference type="Proteomes" id="UP000198922">
    <property type="component" value="Unassembled WGS sequence"/>
</dbReference>
<keyword evidence="2" id="KW-1185">Reference proteome</keyword>
<sequence length="45" mass="4771">MTLPLPKTPPRIVPPSARRVMLKHGLPEPTARLIAALAYGGPNNG</sequence>
<dbReference type="EMBL" id="FNAT01000002">
    <property type="protein sequence ID" value="SDE47573.1"/>
    <property type="molecule type" value="Genomic_DNA"/>
</dbReference>
<proteinExistence type="predicted"/>
<name>A0A1G7D7R3_9RHOB</name>
<evidence type="ECO:0000313" key="2">
    <source>
        <dbReference type="Proteomes" id="UP000198922"/>
    </source>
</evidence>
<evidence type="ECO:0000313" key="1">
    <source>
        <dbReference type="EMBL" id="SDE47573.1"/>
    </source>
</evidence>
<reference evidence="2" key="1">
    <citation type="submission" date="2016-10" db="EMBL/GenBank/DDBJ databases">
        <authorList>
            <person name="Varghese N."/>
            <person name="Submissions S."/>
        </authorList>
    </citation>
    <scope>NUCLEOTIDE SEQUENCE [LARGE SCALE GENOMIC DNA]</scope>
    <source>
        <strain evidence="2">DSM 21424</strain>
    </source>
</reference>
<gene>
    <name evidence="1" type="ORF">SAMN04488567_1822</name>
</gene>
<organism evidence="1 2">
    <name type="scientific">Limimaricola pyoseonensis</name>
    <dbReference type="NCBI Taxonomy" id="521013"/>
    <lineage>
        <taxon>Bacteria</taxon>
        <taxon>Pseudomonadati</taxon>
        <taxon>Pseudomonadota</taxon>
        <taxon>Alphaproteobacteria</taxon>
        <taxon>Rhodobacterales</taxon>
        <taxon>Paracoccaceae</taxon>
        <taxon>Limimaricola</taxon>
    </lineage>
</organism>
<accession>A0A1G7D7R3</accession>